<feature type="compositionally biased region" description="Polar residues" evidence="2">
    <location>
        <begin position="1456"/>
        <end position="1465"/>
    </location>
</feature>
<dbReference type="Gene3D" id="1.10.220.20">
    <property type="match status" value="1"/>
</dbReference>
<proteinExistence type="predicted"/>
<dbReference type="InterPro" id="IPR056604">
    <property type="entry name" value="GBF1-like_TPR"/>
</dbReference>
<gene>
    <name evidence="4" type="ORF">WJX75_004379</name>
</gene>
<dbReference type="EMBL" id="JALJOT010000001">
    <property type="protein sequence ID" value="KAK9918481.1"/>
    <property type="molecule type" value="Genomic_DNA"/>
</dbReference>
<dbReference type="SMART" id="SM00222">
    <property type="entry name" value="Sec7"/>
    <property type="match status" value="1"/>
</dbReference>
<feature type="region of interest" description="Disordered" evidence="2">
    <location>
        <begin position="217"/>
        <end position="268"/>
    </location>
</feature>
<name>A0ABR2Z3V7_9CHLO</name>
<feature type="compositionally biased region" description="Low complexity" evidence="2">
    <location>
        <begin position="1472"/>
        <end position="1495"/>
    </location>
</feature>
<dbReference type="Pfam" id="PF12783">
    <property type="entry name" value="Sec7-like_HUS"/>
    <property type="match status" value="1"/>
</dbReference>
<dbReference type="SUPFAM" id="SSF48425">
    <property type="entry name" value="Sec7 domain"/>
    <property type="match status" value="1"/>
</dbReference>
<dbReference type="PANTHER" id="PTHR10663:SF388">
    <property type="entry name" value="GOLGI-SPECIFIC BREFELDIN A-RESISTANCE GUANINE NUCLEOTIDE EXCHANGE FACTOR 1"/>
    <property type="match status" value="1"/>
</dbReference>
<dbReference type="InterPro" id="IPR035999">
    <property type="entry name" value="Sec7_dom_sf"/>
</dbReference>
<feature type="region of interest" description="Disordered" evidence="2">
    <location>
        <begin position="1212"/>
        <end position="1235"/>
    </location>
</feature>
<dbReference type="InterPro" id="IPR000904">
    <property type="entry name" value="Sec7_dom"/>
</dbReference>
<evidence type="ECO:0000256" key="2">
    <source>
        <dbReference type="SAM" id="MobiDB-lite"/>
    </source>
</evidence>
<feature type="compositionally biased region" description="Low complexity" evidence="2">
    <location>
        <begin position="238"/>
        <end position="255"/>
    </location>
</feature>
<keyword evidence="5" id="KW-1185">Reference proteome</keyword>
<dbReference type="PROSITE" id="PS50190">
    <property type="entry name" value="SEC7"/>
    <property type="match status" value="1"/>
</dbReference>
<protein>
    <recommendedName>
        <fullName evidence="3">SEC7 domain-containing protein</fullName>
    </recommendedName>
</protein>
<dbReference type="InterPro" id="IPR023394">
    <property type="entry name" value="Sec7_C_sf"/>
</dbReference>
<dbReference type="Proteomes" id="UP001491310">
    <property type="component" value="Unassembled WGS sequence"/>
</dbReference>
<evidence type="ECO:0000313" key="5">
    <source>
        <dbReference type="Proteomes" id="UP001491310"/>
    </source>
</evidence>
<dbReference type="InterPro" id="IPR032691">
    <property type="entry name" value="Mon2/Sec7/BIG1-like_HUS"/>
</dbReference>
<dbReference type="CDD" id="cd00171">
    <property type="entry name" value="Sec7"/>
    <property type="match status" value="1"/>
</dbReference>
<feature type="region of interest" description="Disordered" evidence="2">
    <location>
        <begin position="496"/>
        <end position="521"/>
    </location>
</feature>
<feature type="domain" description="SEC7" evidence="3">
    <location>
        <begin position="533"/>
        <end position="722"/>
    </location>
</feature>
<sequence length="1502" mass="159581">MALLLNQEVSCVVTAMRQNSRWAMVPTRYTRHQDDELSDDPLLDDFKLLRRRIFQWTEWSKIEPLRYLGPFLEVIRSPETSGPITGVALTSVRRLLDQYLFGEAASGVEEAMRATAEAITQCKFEATDPAADEVVLYKILQVLLACVRCPGGRLLSHENILSIFQACFRIGHYQTERSKDMSELLTQASRQVMIEMVALVISRLRDLPFEALQAAASQPEAPASNGNTAEDGDVSSTSAPGSGKSVSASAPASSALENGDAPSEQPSKATEVGLQTFLDLLEFVISLMVSEGEGVHTDLDIFGLELMTVALNSGGACFGCHPALLQLLRQDVWAALALAACRPNLATLSQACQVALGVYVALGGRVVLQTEAFLGRLLLPLAEGKAAPGVARQEAALEAILDFCNQPGFVHEVYVNLDCRIERSNLFEAICTLLSKTAFPVNGSLASVHLLSLEGILSILSSLAARCSQATRMEAAAAPKAPSVISGVWDALCSGQPPPAPKSQSPEQLQDGCTGVGEASTSGSRGKCSVAAAVLLEKHAKNRLAVAADHFNRDYKKGFQFLQSLGLLGESLDPGEVARFLRHCPGLSKQTIGDLLGENDQFFLDVLDDFTATFNFKGLPFDMAIRLYLESFRLPGEAQKINRVMESFGKHYHAQCPDLFKNADAVYILGYSVILLNTDQHNVGVKKKMTCEEFIRNNRGINGGADLPHSFLRELYASISQNEIRISADQQQAAAAAGPVSGGAPVVSAVLWTDLAQQALRPRGSFSPADGALAAVDRQMFALLWGPTVAAVSVILDHSDDSAVTRQALDGLLLCARIASSQCIDEVLDSLMVALTKYTALLNPASPKATIAFGLNPKARAATETLFELANRYGDSLRSGWRNVMDVVLRLHALGLLPASVAALEGEDAQAAAERLPRPSAPRNASAAPSLLSRAFSSLISIESSDSGEAAELSAREADALQATVACISACHIGELFADSKFLQAESLLQLCEAIVHAPGTRIAPGDGSETAEMCLEMVIALSLRNRDRLLLIWPAVHNLLASILAPGQQGGDKRGASPLVARAALGLLRVCQRLLPYKEMTADSLLRSLQLLLRLSPGAAWDLAQPIAAEVLTLVAGSAAFIRSAHGWRTVCALITVTCLHPDAAPTALNALSVVARSPALSAVAFTPVLEAIVSGVERCAKDKALEDGRRLLDMLESMFEWLLHSAKSGASPGSAEATPAEDGPDDESSSPEGDRAKLWEMLVRVLARLGTLQLEPLRNQALVILQRNLPASDAVALSGADWAAALSDIIIPLVGHLAMAVNAQSAALRGAERSLKLAVALMTKTLLQNLGRLQAQSSFAKLWDRMLQVLYECKRNRSEVLAEAVPEALKNVLLVMAAQGILAPSWTDAEGHSLWDLTWYKAHSISANLTPALLAEAGVTVPAPPPPAAAMPNQPPAPDQATVPEKAAGPHQATVPNEATISDQMRAETSGAPAAAGMSAAGASEASGPAESGVAPGPPC</sequence>
<comment type="subcellular location">
    <subcellularLocation>
        <location evidence="1">Cytoplasm</location>
        <location evidence="1">Cytosol</location>
    </subcellularLocation>
</comment>
<dbReference type="Gene3D" id="1.10.1000.11">
    <property type="entry name" value="Arf Nucleotide-binding Site Opener,domain 2"/>
    <property type="match status" value="1"/>
</dbReference>
<evidence type="ECO:0000256" key="1">
    <source>
        <dbReference type="ARBA" id="ARBA00004514"/>
    </source>
</evidence>
<organism evidence="4 5">
    <name type="scientific">Coccomyxa subellipsoidea</name>
    <dbReference type="NCBI Taxonomy" id="248742"/>
    <lineage>
        <taxon>Eukaryota</taxon>
        <taxon>Viridiplantae</taxon>
        <taxon>Chlorophyta</taxon>
        <taxon>core chlorophytes</taxon>
        <taxon>Trebouxiophyceae</taxon>
        <taxon>Trebouxiophyceae incertae sedis</taxon>
        <taxon>Coccomyxaceae</taxon>
        <taxon>Coccomyxa</taxon>
    </lineage>
</organism>
<reference evidence="4 5" key="1">
    <citation type="journal article" date="2024" name="Nat. Commun.">
        <title>Phylogenomics reveals the evolutionary origins of lichenization in chlorophyte algae.</title>
        <authorList>
            <person name="Puginier C."/>
            <person name="Libourel C."/>
            <person name="Otte J."/>
            <person name="Skaloud P."/>
            <person name="Haon M."/>
            <person name="Grisel S."/>
            <person name="Petersen M."/>
            <person name="Berrin J.G."/>
            <person name="Delaux P.M."/>
            <person name="Dal Grande F."/>
            <person name="Keller J."/>
        </authorList>
    </citation>
    <scope>NUCLEOTIDE SEQUENCE [LARGE SCALE GENOMIC DNA]</scope>
    <source>
        <strain evidence="4 5">SAG 216-7</strain>
    </source>
</reference>
<feature type="region of interest" description="Disordered" evidence="2">
    <location>
        <begin position="1426"/>
        <end position="1502"/>
    </location>
</feature>
<dbReference type="PANTHER" id="PTHR10663">
    <property type="entry name" value="GUANYL-NUCLEOTIDE EXCHANGE FACTOR"/>
    <property type="match status" value="1"/>
</dbReference>
<evidence type="ECO:0000259" key="3">
    <source>
        <dbReference type="PROSITE" id="PS50190"/>
    </source>
</evidence>
<accession>A0ABR2Z3V7</accession>
<evidence type="ECO:0000313" key="4">
    <source>
        <dbReference type="EMBL" id="KAK9918481.1"/>
    </source>
</evidence>
<feature type="compositionally biased region" description="Pro residues" evidence="2">
    <location>
        <begin position="1426"/>
        <end position="1440"/>
    </location>
</feature>
<dbReference type="Pfam" id="PF01369">
    <property type="entry name" value="Sec7"/>
    <property type="match status" value="1"/>
</dbReference>
<comment type="caution">
    <text evidence="4">The sequence shown here is derived from an EMBL/GenBank/DDBJ whole genome shotgun (WGS) entry which is preliminary data.</text>
</comment>
<dbReference type="Pfam" id="PF23325">
    <property type="entry name" value="TPR_28"/>
    <property type="match status" value="1"/>
</dbReference>